<dbReference type="Pfam" id="PF20354">
    <property type="entry name" value="DUF6649"/>
    <property type="match status" value="1"/>
</dbReference>
<dbReference type="STRING" id="77044.A0A1W2TKG9"/>
<feature type="compositionally biased region" description="Low complexity" evidence="1">
    <location>
        <begin position="47"/>
        <end position="63"/>
    </location>
</feature>
<feature type="compositionally biased region" description="Basic residues" evidence="1">
    <location>
        <begin position="34"/>
        <end position="46"/>
    </location>
</feature>
<dbReference type="EMBL" id="DF977457">
    <property type="protein sequence ID" value="GAP88752.2"/>
    <property type="molecule type" value="Genomic_DNA"/>
</dbReference>
<name>A0A1W2TKG9_ROSNE</name>
<accession>A0A1W2TKG9</accession>
<feature type="region of interest" description="Disordered" evidence="1">
    <location>
        <begin position="265"/>
        <end position="328"/>
    </location>
</feature>
<dbReference type="Proteomes" id="UP000054516">
    <property type="component" value="Unassembled WGS sequence"/>
</dbReference>
<feature type="compositionally biased region" description="Acidic residues" evidence="1">
    <location>
        <begin position="311"/>
        <end position="328"/>
    </location>
</feature>
<dbReference type="OrthoDB" id="5345504at2759"/>
<protein>
    <submittedName>
        <fullName evidence="2">Uncharacterized protein</fullName>
    </submittedName>
</protein>
<gene>
    <name evidence="2" type="ORF">SAMD00023353_1201750</name>
</gene>
<sequence>MEVQFGPTTANNRVDSPTAAAESRYQNHYELHHHHHTHHHNNHHNNHLNNHPNNHHQQYYRHNLLPHPGPIQQDSHYGHDSSSSKTRKRKAGSRDNNERLSKRLSLLNLEKSGQKLYVPVESTSLQPLPEHPGYNNPPTQSSSASASSSSTPNVAGDDCMQLDNTKHKVYIYDLDAELSSADESSDCEFAPGSPTSGNSRLVFLPDIEKHLRRSRIPSAVFANVDGELAGHSISDMQVVLYSEPSSLTVAPEHDSVRKAVLEARARARQKQIGDRPETVRPDAGTPVNPSPPTTALARNRPSWHDPLAADDNNDDNDGVDDVDAMDMD</sequence>
<dbReference type="InterPro" id="IPR046591">
    <property type="entry name" value="DUF6649"/>
</dbReference>
<feature type="compositionally biased region" description="Polar residues" evidence="1">
    <location>
        <begin position="72"/>
        <end position="84"/>
    </location>
</feature>
<dbReference type="AlphaFoldDB" id="A0A1W2TKG9"/>
<evidence type="ECO:0000313" key="3">
    <source>
        <dbReference type="Proteomes" id="UP000054516"/>
    </source>
</evidence>
<feature type="compositionally biased region" description="Basic and acidic residues" evidence="1">
    <location>
        <begin position="92"/>
        <end position="101"/>
    </location>
</feature>
<feature type="region of interest" description="Disordered" evidence="1">
    <location>
        <begin position="34"/>
        <end position="107"/>
    </location>
</feature>
<proteinExistence type="predicted"/>
<keyword evidence="3" id="KW-1185">Reference proteome</keyword>
<evidence type="ECO:0000313" key="2">
    <source>
        <dbReference type="EMBL" id="GAP88752.2"/>
    </source>
</evidence>
<feature type="compositionally biased region" description="Low complexity" evidence="1">
    <location>
        <begin position="141"/>
        <end position="150"/>
    </location>
</feature>
<feature type="region of interest" description="Disordered" evidence="1">
    <location>
        <begin position="124"/>
        <end position="159"/>
    </location>
</feature>
<feature type="compositionally biased region" description="Basic and acidic residues" evidence="1">
    <location>
        <begin position="265"/>
        <end position="280"/>
    </location>
</feature>
<dbReference type="OMA" id="DETPHRI"/>
<organism evidence="2">
    <name type="scientific">Rosellinia necatrix</name>
    <name type="common">White root-rot fungus</name>
    <dbReference type="NCBI Taxonomy" id="77044"/>
    <lineage>
        <taxon>Eukaryota</taxon>
        <taxon>Fungi</taxon>
        <taxon>Dikarya</taxon>
        <taxon>Ascomycota</taxon>
        <taxon>Pezizomycotina</taxon>
        <taxon>Sordariomycetes</taxon>
        <taxon>Xylariomycetidae</taxon>
        <taxon>Xylariales</taxon>
        <taxon>Xylariaceae</taxon>
        <taxon>Rosellinia</taxon>
    </lineage>
</organism>
<reference evidence="2" key="1">
    <citation type="submission" date="2016-03" db="EMBL/GenBank/DDBJ databases">
        <title>Draft genome sequence of Rosellinia necatrix.</title>
        <authorList>
            <person name="Kanematsu S."/>
        </authorList>
    </citation>
    <scope>NUCLEOTIDE SEQUENCE [LARGE SCALE GENOMIC DNA]</scope>
    <source>
        <strain evidence="2">W97</strain>
    </source>
</reference>
<evidence type="ECO:0000256" key="1">
    <source>
        <dbReference type="SAM" id="MobiDB-lite"/>
    </source>
</evidence>